<gene>
    <name evidence="2" type="ORF">SAMN02745729_11811</name>
</gene>
<organism evidence="2 3">
    <name type="scientific">Marinobacterium iners DSM 11526</name>
    <dbReference type="NCBI Taxonomy" id="1122198"/>
    <lineage>
        <taxon>Bacteria</taxon>
        <taxon>Pseudomonadati</taxon>
        <taxon>Pseudomonadota</taxon>
        <taxon>Gammaproteobacteria</taxon>
        <taxon>Oceanospirillales</taxon>
        <taxon>Oceanospirillaceae</taxon>
        <taxon>Marinobacterium</taxon>
    </lineage>
</organism>
<dbReference type="OrthoDB" id="6955242at2"/>
<dbReference type="Proteomes" id="UP000242469">
    <property type="component" value="Unassembled WGS sequence"/>
</dbReference>
<dbReference type="RefSeq" id="WP_091827686.1">
    <property type="nucleotide sequence ID" value="NZ_FNRJ01000018.1"/>
</dbReference>
<evidence type="ECO:0000313" key="2">
    <source>
        <dbReference type="EMBL" id="SEB10682.1"/>
    </source>
</evidence>
<reference evidence="3" key="1">
    <citation type="submission" date="2016-10" db="EMBL/GenBank/DDBJ databases">
        <authorList>
            <person name="Varghese N."/>
            <person name="Submissions S."/>
        </authorList>
    </citation>
    <scope>NUCLEOTIDE SEQUENCE [LARGE SCALE GENOMIC DNA]</scope>
    <source>
        <strain evidence="3">DSM 11526</strain>
    </source>
</reference>
<dbReference type="AlphaFoldDB" id="A0A1H4GPY1"/>
<evidence type="ECO:0000313" key="3">
    <source>
        <dbReference type="Proteomes" id="UP000242469"/>
    </source>
</evidence>
<dbReference type="STRING" id="1122198.SAMN02745729_11811"/>
<feature type="domain" description="Dimethylamine monooxygenase subunit DmmA-like C-terminal" evidence="1">
    <location>
        <begin position="121"/>
        <end position="164"/>
    </location>
</feature>
<accession>A0A1H4GPY1</accession>
<keyword evidence="3" id="KW-1185">Reference proteome</keyword>
<sequence>MQIDPSIKSRPTYTPPELVATAGLQLFVSESDAEHLLEPLYRQCAESGAQWLVAEPGNAPGTLANSLSGYLQHILNDAPVTTRLYVAGSEGFLWDIRNQALSAGLVDEQIQLAPPISSARRLFCTHCYTLMEGVTASPHTCTGCGRLLLVRDHFARLHGAYVGVQINAEDPDEQPEQEVLQ</sequence>
<evidence type="ECO:0000259" key="1">
    <source>
        <dbReference type="Pfam" id="PF22289"/>
    </source>
</evidence>
<dbReference type="InterPro" id="IPR048037">
    <property type="entry name" value="DmmA-like_C"/>
</dbReference>
<dbReference type="NCBIfam" id="NF041259">
    <property type="entry name" value="mono_DmmA_fam"/>
    <property type="match status" value="1"/>
</dbReference>
<dbReference type="EMBL" id="FNRJ01000018">
    <property type="protein sequence ID" value="SEB10682.1"/>
    <property type="molecule type" value="Genomic_DNA"/>
</dbReference>
<proteinExistence type="predicted"/>
<protein>
    <recommendedName>
        <fullName evidence="1">Dimethylamine monooxygenase subunit DmmA-like C-terminal domain-containing protein</fullName>
    </recommendedName>
</protein>
<dbReference type="Pfam" id="PF22289">
    <property type="entry name" value="DmmA-like_C"/>
    <property type="match status" value="1"/>
</dbReference>
<name>A0A1H4GPY1_9GAMM</name>